<feature type="signal peptide" evidence="2">
    <location>
        <begin position="1"/>
        <end position="30"/>
    </location>
</feature>
<evidence type="ECO:0008006" key="5">
    <source>
        <dbReference type="Google" id="ProtNLM"/>
    </source>
</evidence>
<comment type="caution">
    <text evidence="3">The sequence shown here is derived from an EMBL/GenBank/DDBJ whole genome shotgun (WGS) entry which is preliminary data.</text>
</comment>
<evidence type="ECO:0000313" key="4">
    <source>
        <dbReference type="Proteomes" id="UP000035054"/>
    </source>
</evidence>
<feature type="non-terminal residue" evidence="3">
    <location>
        <position position="125"/>
    </location>
</feature>
<gene>
    <name evidence="3" type="ORF">TH68_04585</name>
</gene>
<dbReference type="Proteomes" id="UP000035054">
    <property type="component" value="Unassembled WGS sequence"/>
</dbReference>
<reference evidence="3 4" key="1">
    <citation type="submission" date="2015-01" db="EMBL/GenBank/DDBJ databases">
        <title>Lifestyle Evolution in Cyanobacterial Symbionts of Sponges.</title>
        <authorList>
            <person name="Burgsdorf I."/>
            <person name="Slaby B.M."/>
            <person name="Handley K.M."/>
            <person name="Haber M."/>
            <person name="Blom J."/>
            <person name="Marshall C.W."/>
            <person name="Gilbert J.A."/>
            <person name="Hentschel U."/>
            <person name="Steindler L."/>
        </authorList>
    </citation>
    <scope>NUCLEOTIDE SEQUENCE [LARGE SCALE GENOMIC DNA]</scope>
    <source>
        <strain evidence="3">142</strain>
    </source>
</reference>
<feature type="chain" id="PRO_5026745442" description="t-SNARE coiled-coil homology domain-containing protein" evidence="2">
    <location>
        <begin position="31"/>
        <end position="125"/>
    </location>
</feature>
<organism evidence="3 4">
    <name type="scientific">Candidatus Synechococcus spongiarum 142</name>
    <dbReference type="NCBI Taxonomy" id="1608213"/>
    <lineage>
        <taxon>Bacteria</taxon>
        <taxon>Bacillati</taxon>
        <taxon>Cyanobacteriota</taxon>
        <taxon>Cyanophyceae</taxon>
        <taxon>Synechococcales</taxon>
        <taxon>Synechococcaceae</taxon>
        <taxon>Synechococcus</taxon>
    </lineage>
</organism>
<dbReference type="EMBL" id="JXUO01000156">
    <property type="protein sequence ID" value="KKZ14536.1"/>
    <property type="molecule type" value="Genomic_DNA"/>
</dbReference>
<keyword evidence="1" id="KW-0175">Coiled coil</keyword>
<accession>A0A6N3X594</accession>
<keyword evidence="2" id="KW-0732">Signal</keyword>
<dbReference type="AlphaFoldDB" id="A0A6N3X594"/>
<evidence type="ECO:0000256" key="1">
    <source>
        <dbReference type="SAM" id="Coils"/>
    </source>
</evidence>
<protein>
    <recommendedName>
        <fullName evidence="5">t-SNARE coiled-coil homology domain-containing protein</fullName>
    </recommendedName>
</protein>
<evidence type="ECO:0000313" key="3">
    <source>
        <dbReference type="EMBL" id="KKZ14536.1"/>
    </source>
</evidence>
<proteinExistence type="predicted"/>
<sequence>MLSLMKKSKLVFATVLLGFQVQLLSIPAFSSNHEEDPETGQQVEGQIQEPIEAINSTEQLYRKLEEDIEVIKTVLQEAQNNARQIQTVLENVKDGAGQVQAVLKNAQDGAGQVQTVLQDAQSNAG</sequence>
<feature type="coiled-coil region" evidence="1">
    <location>
        <begin position="54"/>
        <end position="95"/>
    </location>
</feature>
<evidence type="ECO:0000256" key="2">
    <source>
        <dbReference type="SAM" id="SignalP"/>
    </source>
</evidence>
<name>A0A6N3X594_9SYNE</name>